<protein>
    <submittedName>
        <fullName evidence="1">Uncharacterized protein</fullName>
    </submittedName>
</protein>
<organism evidence="1 2">
    <name type="scientific">Brenthis ino</name>
    <name type="common">lesser marbled fritillary</name>
    <dbReference type="NCBI Taxonomy" id="405034"/>
    <lineage>
        <taxon>Eukaryota</taxon>
        <taxon>Metazoa</taxon>
        <taxon>Ecdysozoa</taxon>
        <taxon>Arthropoda</taxon>
        <taxon>Hexapoda</taxon>
        <taxon>Insecta</taxon>
        <taxon>Pterygota</taxon>
        <taxon>Neoptera</taxon>
        <taxon>Endopterygota</taxon>
        <taxon>Lepidoptera</taxon>
        <taxon>Glossata</taxon>
        <taxon>Ditrysia</taxon>
        <taxon>Papilionoidea</taxon>
        <taxon>Nymphalidae</taxon>
        <taxon>Heliconiinae</taxon>
        <taxon>Argynnini</taxon>
        <taxon>Brenthis</taxon>
    </lineage>
</organism>
<feature type="non-terminal residue" evidence="1">
    <location>
        <position position="108"/>
    </location>
</feature>
<proteinExistence type="predicted"/>
<gene>
    <name evidence="1" type="ORF">BINO364_LOCUS8336</name>
</gene>
<evidence type="ECO:0000313" key="1">
    <source>
        <dbReference type="EMBL" id="CAH0722372.1"/>
    </source>
</evidence>
<dbReference type="Proteomes" id="UP000838878">
    <property type="component" value="Chromosome 3"/>
</dbReference>
<dbReference type="AlphaFoldDB" id="A0A8J9UZA9"/>
<name>A0A8J9UZA9_9NEOP</name>
<sequence>MLITIILENSSEFPFKRTSYPHKANWRKHGHLPRLRELENQPLESRRLIRAGSSFCGRGTAGVWGASRLKWLLGGANSNYATCEQMDCALPTTWIDLLAHGETLRSYI</sequence>
<dbReference type="EMBL" id="OV170223">
    <property type="protein sequence ID" value="CAH0722372.1"/>
    <property type="molecule type" value="Genomic_DNA"/>
</dbReference>
<reference evidence="1" key="1">
    <citation type="submission" date="2021-12" db="EMBL/GenBank/DDBJ databases">
        <authorList>
            <person name="Martin H S."/>
        </authorList>
    </citation>
    <scope>NUCLEOTIDE SEQUENCE</scope>
</reference>
<accession>A0A8J9UZA9</accession>
<keyword evidence="2" id="KW-1185">Reference proteome</keyword>
<evidence type="ECO:0000313" key="2">
    <source>
        <dbReference type="Proteomes" id="UP000838878"/>
    </source>
</evidence>